<dbReference type="PANTHER" id="PTHR30557:SF1">
    <property type="entry name" value="PHOSPHOMETHYLPYRIMIDINE SYNTHASE, CHLOROPLASTIC"/>
    <property type="match status" value="1"/>
</dbReference>
<gene>
    <name evidence="1" type="ORF">ACI2L5_54700</name>
</gene>
<keyword evidence="1" id="KW-0456">Lyase</keyword>
<evidence type="ECO:0000313" key="1">
    <source>
        <dbReference type="EMBL" id="MFK4273826.1"/>
    </source>
</evidence>
<sequence length="88" mass="9655">WEDQFNLALDPDTARSFHDETLPAEPAKTAHFCSMCGPKFCSMKISRSITEQFGGDADATPEEIEAGMLQKSKEFAAAGNRVYLPIAD</sequence>
<dbReference type="InterPro" id="IPR002817">
    <property type="entry name" value="ThiC/BzaA/B"/>
</dbReference>
<dbReference type="PANTHER" id="PTHR30557">
    <property type="entry name" value="THIAMINE BIOSYNTHESIS PROTEIN THIC"/>
    <property type="match status" value="1"/>
</dbReference>
<evidence type="ECO:0000313" key="2">
    <source>
        <dbReference type="Proteomes" id="UP001620295"/>
    </source>
</evidence>
<dbReference type="Gene3D" id="6.10.250.620">
    <property type="match status" value="1"/>
</dbReference>
<dbReference type="Proteomes" id="UP001620295">
    <property type="component" value="Unassembled WGS sequence"/>
</dbReference>
<keyword evidence="2" id="KW-1185">Reference proteome</keyword>
<comment type="caution">
    <text evidence="1">The sequence shown here is derived from an EMBL/GenBank/DDBJ whole genome shotgun (WGS) entry which is preliminary data.</text>
</comment>
<dbReference type="EMBL" id="JBJDQH010000352">
    <property type="protein sequence ID" value="MFK4273826.1"/>
    <property type="molecule type" value="Genomic_DNA"/>
</dbReference>
<name>A0ABW8M6V9_9ACTN</name>
<organism evidence="1 2">
    <name type="scientific">Streptomyces milbemycinicus</name>
    <dbReference type="NCBI Taxonomy" id="476552"/>
    <lineage>
        <taxon>Bacteria</taxon>
        <taxon>Bacillati</taxon>
        <taxon>Actinomycetota</taxon>
        <taxon>Actinomycetes</taxon>
        <taxon>Kitasatosporales</taxon>
        <taxon>Streptomycetaceae</taxon>
        <taxon>Streptomyces</taxon>
    </lineage>
</organism>
<proteinExistence type="predicted"/>
<accession>A0ABW8M6V9</accession>
<dbReference type="GO" id="GO:0070284">
    <property type="term" value="F:phosphomethylpyrimidine synthase activity"/>
    <property type="evidence" value="ECO:0007669"/>
    <property type="project" value="UniProtKB-EC"/>
</dbReference>
<dbReference type="Pfam" id="PF01964">
    <property type="entry name" value="ThiC_Rad_SAM"/>
    <property type="match status" value="1"/>
</dbReference>
<dbReference type="EC" id="4.1.99.17" evidence="1"/>
<reference evidence="1 2" key="1">
    <citation type="submission" date="2024-11" db="EMBL/GenBank/DDBJ databases">
        <title>The Natural Products Discovery Center: Release of the First 8490 Sequenced Strains for Exploring Actinobacteria Biosynthetic Diversity.</title>
        <authorList>
            <person name="Kalkreuter E."/>
            <person name="Kautsar S.A."/>
            <person name="Yang D."/>
            <person name="Bader C.D."/>
            <person name="Teijaro C.N."/>
            <person name="Fluegel L."/>
            <person name="Davis C.M."/>
            <person name="Simpson J.R."/>
            <person name="Lauterbach L."/>
            <person name="Steele A.D."/>
            <person name="Gui C."/>
            <person name="Meng S."/>
            <person name="Li G."/>
            <person name="Viehrig K."/>
            <person name="Ye F."/>
            <person name="Su P."/>
            <person name="Kiefer A.F."/>
            <person name="Nichols A."/>
            <person name="Cepeda A.J."/>
            <person name="Yan W."/>
            <person name="Fan B."/>
            <person name="Jiang Y."/>
            <person name="Adhikari A."/>
            <person name="Zheng C.-J."/>
            <person name="Schuster L."/>
            <person name="Cowan T.M."/>
            <person name="Smanski M.J."/>
            <person name="Chevrette M.G."/>
            <person name="De Carvalho L.P.S."/>
            <person name="Shen B."/>
        </authorList>
    </citation>
    <scope>NUCLEOTIDE SEQUENCE [LARGE SCALE GENOMIC DNA]</scope>
    <source>
        <strain evidence="1 2">NPDC020863</strain>
    </source>
</reference>
<dbReference type="RefSeq" id="WP_404749559.1">
    <property type="nucleotide sequence ID" value="NZ_JBJDQH010000352.1"/>
</dbReference>
<protein>
    <submittedName>
        <fullName evidence="1">Phosphomethylpyrimidine synthase ThiC</fullName>
        <ecNumber evidence="1">4.1.99.17</ecNumber>
    </submittedName>
</protein>
<feature type="non-terminal residue" evidence="1">
    <location>
        <position position="1"/>
    </location>
</feature>